<feature type="non-terminal residue" evidence="2">
    <location>
        <position position="1"/>
    </location>
</feature>
<evidence type="ECO:0000256" key="1">
    <source>
        <dbReference type="SAM" id="MobiDB-lite"/>
    </source>
</evidence>
<dbReference type="EMBL" id="NNAY01004428">
    <property type="protein sequence ID" value="OXU17915.1"/>
    <property type="molecule type" value="Genomic_DNA"/>
</dbReference>
<feature type="region of interest" description="Disordered" evidence="1">
    <location>
        <begin position="138"/>
        <end position="171"/>
    </location>
</feature>
<name>A0A232EHU4_9HYME</name>
<proteinExistence type="predicted"/>
<protein>
    <submittedName>
        <fullName evidence="2">Uncharacterized protein</fullName>
    </submittedName>
</protein>
<evidence type="ECO:0000313" key="3">
    <source>
        <dbReference type="Proteomes" id="UP000215335"/>
    </source>
</evidence>
<reference evidence="2 3" key="1">
    <citation type="journal article" date="2017" name="Curr. Biol.">
        <title>The Evolution of Venom by Co-option of Single-Copy Genes.</title>
        <authorList>
            <person name="Martinson E.O."/>
            <person name="Mrinalini"/>
            <person name="Kelkar Y.D."/>
            <person name="Chang C.H."/>
            <person name="Werren J.H."/>
        </authorList>
    </citation>
    <scope>NUCLEOTIDE SEQUENCE [LARGE SCALE GENOMIC DNA]</scope>
    <source>
        <strain evidence="2 3">Alberta</strain>
        <tissue evidence="2">Whole body</tissue>
    </source>
</reference>
<organism evidence="2 3">
    <name type="scientific">Trichomalopsis sarcophagae</name>
    <dbReference type="NCBI Taxonomy" id="543379"/>
    <lineage>
        <taxon>Eukaryota</taxon>
        <taxon>Metazoa</taxon>
        <taxon>Ecdysozoa</taxon>
        <taxon>Arthropoda</taxon>
        <taxon>Hexapoda</taxon>
        <taxon>Insecta</taxon>
        <taxon>Pterygota</taxon>
        <taxon>Neoptera</taxon>
        <taxon>Endopterygota</taxon>
        <taxon>Hymenoptera</taxon>
        <taxon>Apocrita</taxon>
        <taxon>Proctotrupomorpha</taxon>
        <taxon>Chalcidoidea</taxon>
        <taxon>Pteromalidae</taxon>
        <taxon>Pteromalinae</taxon>
        <taxon>Trichomalopsis</taxon>
    </lineage>
</organism>
<gene>
    <name evidence="2" type="ORF">TSAR_002507</name>
</gene>
<keyword evidence="3" id="KW-1185">Reference proteome</keyword>
<dbReference type="AlphaFoldDB" id="A0A232EHU4"/>
<accession>A0A232EHU4</accession>
<feature type="compositionally biased region" description="Basic residues" evidence="1">
    <location>
        <begin position="160"/>
        <end position="170"/>
    </location>
</feature>
<dbReference type="Proteomes" id="UP000215335">
    <property type="component" value="Unassembled WGS sequence"/>
</dbReference>
<evidence type="ECO:0000313" key="2">
    <source>
        <dbReference type="EMBL" id="OXU17915.1"/>
    </source>
</evidence>
<sequence>LREWFQLIDARAREAILKGLSRLRRPLWEIQHVATVTVCFEGSEEESRPTIRSEAAKESKATWKELDSYLGEGLSQSNSPFIPKNVKSPKKQRRAARIPPIMRAVNRAPTLPVLSIEVKTEAEPIYCDKDWDSGTATFPPALAPGVPSLSNVDEGSQLPRRSRNCSRQKKRMELNPRRQLTKNDYFLKYLNSRESSPGGARDTILSKNRWSDVQRASTDTFYPYARPATKIMIQWLAEGTSTAELSSSK</sequence>
<comment type="caution">
    <text evidence="2">The sequence shown here is derived from an EMBL/GenBank/DDBJ whole genome shotgun (WGS) entry which is preliminary data.</text>
</comment>